<dbReference type="NCBIfam" id="TIGR03942">
    <property type="entry name" value="sulfatase_rSAM"/>
    <property type="match status" value="1"/>
</dbReference>
<protein>
    <submittedName>
        <fullName evidence="9">Anaerobic sulfatase maturase</fullName>
    </submittedName>
</protein>
<reference evidence="9" key="1">
    <citation type="submission" date="2022-03" db="EMBL/GenBank/DDBJ databases">
        <title>Streptomyces 7R015 and 7R016 isolated from Barleria lupulina in Thailand.</title>
        <authorList>
            <person name="Kanchanasin P."/>
            <person name="Phongsopitanun W."/>
            <person name="Tanasupawat S."/>
        </authorList>
    </citation>
    <scope>NUCLEOTIDE SEQUENCE</scope>
    <source>
        <strain evidence="9">7R015</strain>
    </source>
</reference>
<dbReference type="EMBL" id="JALDAY010000006">
    <property type="protein sequence ID" value="MCI3273870.1"/>
    <property type="molecule type" value="Genomic_DNA"/>
</dbReference>
<dbReference type="SUPFAM" id="SSF102114">
    <property type="entry name" value="Radical SAM enzymes"/>
    <property type="match status" value="1"/>
</dbReference>
<dbReference type="SFLD" id="SFLDS00029">
    <property type="entry name" value="Radical_SAM"/>
    <property type="match status" value="1"/>
</dbReference>
<dbReference type="CDD" id="cd21120">
    <property type="entry name" value="SPASM_anSME"/>
    <property type="match status" value="1"/>
</dbReference>
<keyword evidence="6" id="KW-0411">Iron-sulfur</keyword>
<comment type="caution">
    <text evidence="9">The sequence shown here is derived from an EMBL/GenBank/DDBJ whole genome shotgun (WGS) entry which is preliminary data.</text>
</comment>
<evidence type="ECO:0000256" key="5">
    <source>
        <dbReference type="ARBA" id="ARBA00023004"/>
    </source>
</evidence>
<evidence type="ECO:0000256" key="1">
    <source>
        <dbReference type="ARBA" id="ARBA00001966"/>
    </source>
</evidence>
<dbReference type="RefSeq" id="WP_242767105.1">
    <property type="nucleotide sequence ID" value="NZ_JALDAY010000006.1"/>
</dbReference>
<evidence type="ECO:0000256" key="2">
    <source>
        <dbReference type="ARBA" id="ARBA00022485"/>
    </source>
</evidence>
<evidence type="ECO:0000256" key="7">
    <source>
        <dbReference type="ARBA" id="ARBA00023601"/>
    </source>
</evidence>
<keyword evidence="3" id="KW-0949">S-adenosyl-L-methionine</keyword>
<dbReference type="InterPro" id="IPR023885">
    <property type="entry name" value="4Fe4S-binding_SPASM_dom"/>
</dbReference>
<dbReference type="Pfam" id="PF13186">
    <property type="entry name" value="SPASM"/>
    <property type="match status" value="1"/>
</dbReference>
<evidence type="ECO:0000313" key="9">
    <source>
        <dbReference type="EMBL" id="MCI3273870.1"/>
    </source>
</evidence>
<dbReference type="Gene3D" id="3.20.20.70">
    <property type="entry name" value="Aldolase class I"/>
    <property type="match status" value="1"/>
</dbReference>
<comment type="similarity">
    <text evidence="7">Belongs to the radical SAM superfamily. Anaerobic sulfatase-maturating enzyme family.</text>
</comment>
<comment type="cofactor">
    <cofactor evidence="1">
        <name>[4Fe-4S] cluster</name>
        <dbReference type="ChEBI" id="CHEBI:49883"/>
    </cofactor>
</comment>
<keyword evidence="4" id="KW-0479">Metal-binding</keyword>
<organism evidence="9 10">
    <name type="scientific">Streptomyces cylindrosporus</name>
    <dbReference type="NCBI Taxonomy" id="2927583"/>
    <lineage>
        <taxon>Bacteria</taxon>
        <taxon>Bacillati</taxon>
        <taxon>Actinomycetota</taxon>
        <taxon>Actinomycetes</taxon>
        <taxon>Kitasatosporales</taxon>
        <taxon>Streptomycetaceae</taxon>
        <taxon>Streptomyces</taxon>
    </lineage>
</organism>
<dbReference type="SFLD" id="SFLDG01386">
    <property type="entry name" value="main_SPASM_domain-containing"/>
    <property type="match status" value="1"/>
</dbReference>
<evidence type="ECO:0000256" key="6">
    <source>
        <dbReference type="ARBA" id="ARBA00023014"/>
    </source>
</evidence>
<dbReference type="SFLD" id="SFLDG01067">
    <property type="entry name" value="SPASM/twitch_domain_containing"/>
    <property type="match status" value="1"/>
</dbReference>
<evidence type="ECO:0000259" key="8">
    <source>
        <dbReference type="PROSITE" id="PS51918"/>
    </source>
</evidence>
<name>A0ABS9Y9G0_9ACTN</name>
<keyword evidence="2" id="KW-0004">4Fe-4S</keyword>
<dbReference type="SUPFAM" id="SSF103642">
    <property type="entry name" value="Sec-C motif"/>
    <property type="match status" value="1"/>
</dbReference>
<dbReference type="InterPro" id="IPR047207">
    <property type="entry name" value="SPASM_anSME"/>
</dbReference>
<dbReference type="SFLD" id="SFLDG01384">
    <property type="entry name" value="thioether_bond_formation_requi"/>
    <property type="match status" value="1"/>
</dbReference>
<dbReference type="NCBIfam" id="TIGR04085">
    <property type="entry name" value="rSAM_more_4Fe4S"/>
    <property type="match status" value="1"/>
</dbReference>
<evidence type="ECO:0000256" key="3">
    <source>
        <dbReference type="ARBA" id="ARBA00022691"/>
    </source>
</evidence>
<feature type="domain" description="Radical SAM core" evidence="8">
    <location>
        <begin position="19"/>
        <end position="251"/>
    </location>
</feature>
<dbReference type="InterPro" id="IPR058240">
    <property type="entry name" value="rSAM_sf"/>
</dbReference>
<gene>
    <name evidence="9" type="ORF">MQP27_22520</name>
</gene>
<keyword evidence="5" id="KW-0408">Iron</keyword>
<dbReference type="Pfam" id="PF02810">
    <property type="entry name" value="SEC-C"/>
    <property type="match status" value="1"/>
</dbReference>
<dbReference type="SFLD" id="SFLDG01072">
    <property type="entry name" value="dehydrogenase_like"/>
    <property type="match status" value="1"/>
</dbReference>
<sequence>MTAVPLPTPSFPGPDAGSEPGPFHLLAKPAGAICNLDCTYCFFLSKELLYEGSRFRMADELLDRYIRQLIEAHGPAPEVTVAWQGGEPTLMGLDFFRRSLAYERRYARPGQRIVNTIQTNGTLLDAQWARFFRDNDFLVGLSVDGPRAMHDAHRVDKGGRPTFDRVMRGLRLLREHGVQWNALTTVHDANAAHGREVYAFLRDECGARHLQFIPIVERTTQQHLAAADAGWGTRAKDRPLYRQEGDRVTARSVTGEQYGRFLIDVFEDWVRRDVGTVYVQMFDVALANWYGVPPSLCVHSETCGRALALEHNGDVYSCDHFVEPAHLLGNIGQWHLLELVDSPRQREFGRAKRDALPRFCRECDVRFACHGGCPKDRFDRTPDGEPGLNHLCAGFKAFFHHVDRPMATMAALLRRGLPPALIMRRYADDDAVRPHNAPCPCGGGRKWARCHGRPAPRATDTGARAATRTG</sequence>
<dbReference type="SFLD" id="SFLDF00285">
    <property type="entry name" value="anaerobic_Ser-type_sulfatase-m"/>
    <property type="match status" value="1"/>
</dbReference>
<accession>A0ABS9Y9G0</accession>
<dbReference type="InterPro" id="IPR023867">
    <property type="entry name" value="Sulphatase_maturase_rSAM"/>
</dbReference>
<proteinExistence type="inferred from homology"/>
<dbReference type="PROSITE" id="PS51918">
    <property type="entry name" value="RADICAL_SAM"/>
    <property type="match status" value="1"/>
</dbReference>
<dbReference type="PANTHER" id="PTHR43273">
    <property type="entry name" value="ANAEROBIC SULFATASE-MATURATING ENZYME HOMOLOG ASLB-RELATED"/>
    <property type="match status" value="1"/>
</dbReference>
<evidence type="ECO:0000313" key="10">
    <source>
        <dbReference type="Proteomes" id="UP001165269"/>
    </source>
</evidence>
<dbReference type="InterPro" id="IPR013785">
    <property type="entry name" value="Aldolase_TIM"/>
</dbReference>
<dbReference type="InterPro" id="IPR034491">
    <property type="entry name" value="Anaerob_Ser_sulfatase-maturase"/>
</dbReference>
<dbReference type="InterPro" id="IPR007197">
    <property type="entry name" value="rSAM"/>
</dbReference>
<dbReference type="InterPro" id="IPR004027">
    <property type="entry name" value="SEC_C_motif"/>
</dbReference>
<dbReference type="Proteomes" id="UP001165269">
    <property type="component" value="Unassembled WGS sequence"/>
</dbReference>
<keyword evidence="10" id="KW-1185">Reference proteome</keyword>
<evidence type="ECO:0000256" key="4">
    <source>
        <dbReference type="ARBA" id="ARBA00022723"/>
    </source>
</evidence>
<dbReference type="CDD" id="cd01335">
    <property type="entry name" value="Radical_SAM"/>
    <property type="match status" value="1"/>
</dbReference>
<dbReference type="Pfam" id="PF04055">
    <property type="entry name" value="Radical_SAM"/>
    <property type="match status" value="1"/>
</dbReference>
<dbReference type="PANTHER" id="PTHR43273:SF3">
    <property type="entry name" value="ANAEROBIC SULFATASE-MATURATING ENZYME HOMOLOG ASLB-RELATED"/>
    <property type="match status" value="1"/>
</dbReference>